<organism evidence="2 3">
    <name type="scientific">Sclerotinia sclerotiorum (strain ATCC 18683 / 1980 / Ss-1)</name>
    <name type="common">White mold</name>
    <name type="synonym">Whetzelinia sclerotiorum</name>
    <dbReference type="NCBI Taxonomy" id="665079"/>
    <lineage>
        <taxon>Eukaryota</taxon>
        <taxon>Fungi</taxon>
        <taxon>Dikarya</taxon>
        <taxon>Ascomycota</taxon>
        <taxon>Pezizomycotina</taxon>
        <taxon>Leotiomycetes</taxon>
        <taxon>Helotiales</taxon>
        <taxon>Sclerotiniaceae</taxon>
        <taxon>Sclerotinia</taxon>
    </lineage>
</organism>
<dbReference type="HOGENOM" id="CLU_874823_0_0_1"/>
<proteinExistence type="predicted"/>
<dbReference type="KEGG" id="ssl:SS1G_01322"/>
<dbReference type="AlphaFoldDB" id="A7E7P4"/>
<dbReference type="EMBL" id="CH476622">
    <property type="protein sequence ID" value="EDN96396.1"/>
    <property type="molecule type" value="Genomic_DNA"/>
</dbReference>
<keyword evidence="3" id="KW-1185">Reference proteome</keyword>
<reference evidence="3" key="1">
    <citation type="journal article" date="2011" name="PLoS Genet.">
        <title>Genomic analysis of the necrotrophic fungal pathogens Sclerotinia sclerotiorum and Botrytis cinerea.</title>
        <authorList>
            <person name="Amselem J."/>
            <person name="Cuomo C.A."/>
            <person name="van Kan J.A."/>
            <person name="Viaud M."/>
            <person name="Benito E.P."/>
            <person name="Couloux A."/>
            <person name="Coutinho P.M."/>
            <person name="de Vries R.P."/>
            <person name="Dyer P.S."/>
            <person name="Fillinger S."/>
            <person name="Fournier E."/>
            <person name="Gout L."/>
            <person name="Hahn M."/>
            <person name="Kohn L."/>
            <person name="Lapalu N."/>
            <person name="Plummer K.M."/>
            <person name="Pradier J.M."/>
            <person name="Quevillon E."/>
            <person name="Sharon A."/>
            <person name="Simon A."/>
            <person name="ten Have A."/>
            <person name="Tudzynski B."/>
            <person name="Tudzynski P."/>
            <person name="Wincker P."/>
            <person name="Andrew M."/>
            <person name="Anthouard V."/>
            <person name="Beever R.E."/>
            <person name="Beffa R."/>
            <person name="Benoit I."/>
            <person name="Bouzid O."/>
            <person name="Brault B."/>
            <person name="Chen Z."/>
            <person name="Choquer M."/>
            <person name="Collemare J."/>
            <person name="Cotton P."/>
            <person name="Danchin E.G."/>
            <person name="Da Silva C."/>
            <person name="Gautier A."/>
            <person name="Giraud C."/>
            <person name="Giraud T."/>
            <person name="Gonzalez C."/>
            <person name="Grossetete S."/>
            <person name="Guldener U."/>
            <person name="Henrissat B."/>
            <person name="Howlett B.J."/>
            <person name="Kodira C."/>
            <person name="Kretschmer M."/>
            <person name="Lappartient A."/>
            <person name="Leroch M."/>
            <person name="Levis C."/>
            <person name="Mauceli E."/>
            <person name="Neuveglise C."/>
            <person name="Oeser B."/>
            <person name="Pearson M."/>
            <person name="Poulain J."/>
            <person name="Poussereau N."/>
            <person name="Quesneville H."/>
            <person name="Rascle C."/>
            <person name="Schumacher J."/>
            <person name="Segurens B."/>
            <person name="Sexton A."/>
            <person name="Silva E."/>
            <person name="Sirven C."/>
            <person name="Soanes D.M."/>
            <person name="Talbot N.J."/>
            <person name="Templeton M."/>
            <person name="Yandava C."/>
            <person name="Yarden O."/>
            <person name="Zeng Q."/>
            <person name="Rollins J.A."/>
            <person name="Lebrun M.H."/>
            <person name="Dickman M."/>
        </authorList>
    </citation>
    <scope>NUCLEOTIDE SEQUENCE [LARGE SCALE GENOMIC DNA]</scope>
    <source>
        <strain evidence="3">ATCC 18683 / 1980 / Ss-1</strain>
    </source>
</reference>
<name>A7E7P4_SCLS1</name>
<dbReference type="RefSeq" id="XP_001597128.1">
    <property type="nucleotide sequence ID" value="XM_001597078.1"/>
</dbReference>
<dbReference type="InParanoid" id="A7E7P4"/>
<dbReference type="GeneID" id="5494051"/>
<evidence type="ECO:0000256" key="1">
    <source>
        <dbReference type="SAM" id="MobiDB-lite"/>
    </source>
</evidence>
<protein>
    <submittedName>
        <fullName evidence="2">Uncharacterized protein</fullName>
    </submittedName>
</protein>
<dbReference type="Proteomes" id="UP000001312">
    <property type="component" value="Unassembled WGS sequence"/>
</dbReference>
<feature type="region of interest" description="Disordered" evidence="1">
    <location>
        <begin position="18"/>
        <end position="38"/>
    </location>
</feature>
<gene>
    <name evidence="2" type="ORF">SS1G_01322</name>
</gene>
<evidence type="ECO:0000313" key="3">
    <source>
        <dbReference type="Proteomes" id="UP000001312"/>
    </source>
</evidence>
<sequence length="318" mass="35936">MVRRSLVTSSYLPYGQYPGLSTKMKHEPDPTSSNTDPNLVWTEQEEKVLVQLVEKYQERVDNGEISIETLFDEVSIELYELGVGTERTGAACNQIWFRIHDGRCDSTDGDEESRELDDKIVGSQKKKRTSEPQSLILTDNDRVFNAQTGSASRDTNIPKKPRLDITPVKASGNSHSGFLPQAAIDKNHLPNFSFSTFARKPVEPVTPKRYLDEPNTPMKINSFPLVLTNKTGTALSSHKDLYSTEFKEIMLTEYRKIEEKLAASAERKKKLQDKILAYQTRAEMERKAAEAGQRGVEVEERIEASLRGVLGHFEHFIG</sequence>
<feature type="region of interest" description="Disordered" evidence="1">
    <location>
        <begin position="106"/>
        <end position="132"/>
    </location>
</feature>
<accession>A7E7P4</accession>
<evidence type="ECO:0000313" key="2">
    <source>
        <dbReference type="EMBL" id="EDN96396.1"/>
    </source>
</evidence>